<reference evidence="2 3" key="1">
    <citation type="submission" date="2019-08" db="EMBL/GenBank/DDBJ databases">
        <authorList>
            <person name="Chen S.-C."/>
            <person name="Lai M.-C."/>
            <person name="You Y.-T."/>
        </authorList>
    </citation>
    <scope>NUCLEOTIDE SEQUENCE [LARGE SCALE GENOMIC DNA]</scope>
    <source>
        <strain evidence="2 3">P2F9704a</strain>
    </source>
</reference>
<dbReference type="RefSeq" id="WP_255333486.1">
    <property type="nucleotide sequence ID" value="NZ_VOTZ01000035.1"/>
</dbReference>
<evidence type="ECO:0000313" key="2">
    <source>
        <dbReference type="EMBL" id="MCQ1539517.1"/>
    </source>
</evidence>
<organism evidence="2 3">
    <name type="scientific">Methanocalculus taiwanensis</name>
    <dbReference type="NCBI Taxonomy" id="106207"/>
    <lineage>
        <taxon>Archaea</taxon>
        <taxon>Methanobacteriati</taxon>
        <taxon>Methanobacteriota</taxon>
        <taxon>Stenosarchaea group</taxon>
        <taxon>Methanomicrobia</taxon>
        <taxon>Methanomicrobiales</taxon>
        <taxon>Methanocalculaceae</taxon>
        <taxon>Methanocalculus</taxon>
    </lineage>
</organism>
<comment type="caution">
    <text evidence="2">The sequence shown here is derived from an EMBL/GenBank/DDBJ whole genome shotgun (WGS) entry which is preliminary data.</text>
</comment>
<dbReference type="Proteomes" id="UP001524383">
    <property type="component" value="Unassembled WGS sequence"/>
</dbReference>
<gene>
    <name evidence="2" type="ORF">FTO68_11065</name>
</gene>
<protein>
    <submittedName>
        <fullName evidence="2">Uncharacterized protein</fullName>
    </submittedName>
</protein>
<sequence>MNEKTGLEDGGEDYTRQRQDWLPEDPEALKDRLLERESIGYLRERQRKKVSLRTTAHVTRIARTRKRPSERLILQ</sequence>
<dbReference type="EMBL" id="VOTZ01000035">
    <property type="protein sequence ID" value="MCQ1539517.1"/>
    <property type="molecule type" value="Genomic_DNA"/>
</dbReference>
<dbReference type="AlphaFoldDB" id="A0ABD4TKT0"/>
<feature type="region of interest" description="Disordered" evidence="1">
    <location>
        <begin position="1"/>
        <end position="23"/>
    </location>
</feature>
<keyword evidence="3" id="KW-1185">Reference proteome</keyword>
<accession>A0ABD4TKT0</accession>
<proteinExistence type="predicted"/>
<evidence type="ECO:0000313" key="3">
    <source>
        <dbReference type="Proteomes" id="UP001524383"/>
    </source>
</evidence>
<name>A0ABD4TKT0_9EURY</name>
<evidence type="ECO:0000256" key="1">
    <source>
        <dbReference type="SAM" id="MobiDB-lite"/>
    </source>
</evidence>